<dbReference type="PANTHER" id="PTHR43619:SF2">
    <property type="entry name" value="S-ADENOSYL-L-METHIONINE-DEPENDENT METHYLTRANSFERASES SUPERFAMILY PROTEIN"/>
    <property type="match status" value="1"/>
</dbReference>
<protein>
    <recommendedName>
        <fullName evidence="4">S-adenosyl-L-methionine-dependent methyltransferase</fullName>
        <ecNumber evidence="4">2.1.1.-</ecNumber>
    </recommendedName>
</protein>
<comment type="function">
    <text evidence="4">Exhibits S-adenosyl-L-methionine-dependent methyltransferase activity.</text>
</comment>
<dbReference type="AlphaFoldDB" id="A0A5K7Z4C9"/>
<dbReference type="InterPro" id="IPR029063">
    <property type="entry name" value="SAM-dependent_MTases_sf"/>
</dbReference>
<dbReference type="Pfam" id="PF04072">
    <property type="entry name" value="LCM"/>
    <property type="match status" value="1"/>
</dbReference>
<dbReference type="KEGG" id="dwd:DSCW_22200"/>
<dbReference type="Gene3D" id="3.40.50.150">
    <property type="entry name" value="Vaccinia Virus protein VP39"/>
    <property type="match status" value="1"/>
</dbReference>
<dbReference type="RefSeq" id="WP_155303785.1">
    <property type="nucleotide sequence ID" value="NZ_AP021875.1"/>
</dbReference>
<dbReference type="PANTHER" id="PTHR43619">
    <property type="entry name" value="S-ADENOSYL-L-METHIONINE-DEPENDENT METHYLTRANSFERASE YKTD-RELATED"/>
    <property type="match status" value="1"/>
</dbReference>
<organism evidence="5 6">
    <name type="scientific">Desulfosarcina widdelii</name>
    <dbReference type="NCBI Taxonomy" id="947919"/>
    <lineage>
        <taxon>Bacteria</taxon>
        <taxon>Pseudomonadati</taxon>
        <taxon>Thermodesulfobacteriota</taxon>
        <taxon>Desulfobacteria</taxon>
        <taxon>Desulfobacterales</taxon>
        <taxon>Desulfosarcinaceae</taxon>
        <taxon>Desulfosarcina</taxon>
    </lineage>
</organism>
<dbReference type="EC" id="2.1.1.-" evidence="4"/>
<keyword evidence="3 5" id="KW-0808">Transferase</keyword>
<evidence type="ECO:0000256" key="2">
    <source>
        <dbReference type="ARBA" id="ARBA00022603"/>
    </source>
</evidence>
<accession>A0A5K7Z4C9</accession>
<evidence type="ECO:0000313" key="6">
    <source>
        <dbReference type="Proteomes" id="UP000427769"/>
    </source>
</evidence>
<dbReference type="OrthoDB" id="9806164at2"/>
<dbReference type="InterPro" id="IPR011610">
    <property type="entry name" value="SAM_mthyl_Trfase_ML2640-like"/>
</dbReference>
<keyword evidence="6" id="KW-1185">Reference proteome</keyword>
<proteinExistence type="inferred from homology"/>
<evidence type="ECO:0000256" key="4">
    <source>
        <dbReference type="RuleBase" id="RU362030"/>
    </source>
</evidence>
<dbReference type="NCBIfam" id="TIGR00027">
    <property type="entry name" value="mthyl_TIGR00027"/>
    <property type="match status" value="1"/>
</dbReference>
<comment type="similarity">
    <text evidence="1 4">Belongs to the UPF0677 family.</text>
</comment>
<dbReference type="GO" id="GO:0008168">
    <property type="term" value="F:methyltransferase activity"/>
    <property type="evidence" value="ECO:0007669"/>
    <property type="project" value="UniProtKB-UniRule"/>
</dbReference>
<evidence type="ECO:0000313" key="5">
    <source>
        <dbReference type="EMBL" id="BBO74803.1"/>
    </source>
</evidence>
<reference evidence="5 6" key="1">
    <citation type="submission" date="2019-11" db="EMBL/GenBank/DDBJ databases">
        <title>Comparative genomics of hydrocarbon-degrading Desulfosarcina strains.</title>
        <authorList>
            <person name="Watanabe M."/>
            <person name="Kojima H."/>
            <person name="Fukui M."/>
        </authorList>
    </citation>
    <scope>NUCLEOTIDE SEQUENCE [LARGE SCALE GENOMIC DNA]</scope>
    <source>
        <strain evidence="5 6">PP31</strain>
    </source>
</reference>
<keyword evidence="2 4" id="KW-0489">Methyltransferase</keyword>
<evidence type="ECO:0000256" key="1">
    <source>
        <dbReference type="ARBA" id="ARBA00008138"/>
    </source>
</evidence>
<sequence length="288" mass="33278">MRGDQSSITAENNALLRAHEAMRHESERICYDPYAVYFMPDRILSSADRTDQIEITIADWETHFPGVCNSILARTRFIDDCLEEALQDGIQQLVILGSGYDTRAFRFRAIRERATVFELDHPTTQKRKLAIIQNHLDWNASSIRHIPIDFAKEELSEKLFSCGYKDRLKTLFIWEGITYYISAFAVDRTLDFINRHAPSGSVIVFDYFPPAVADGTTRLPEARALREGLKRIGEELLFGIEPDQIFAFMEKRGFQVVRNLASRDYQQAYCKRRNVSDMFLFVQATVSR</sequence>
<dbReference type="InterPro" id="IPR007213">
    <property type="entry name" value="Ppm1/Ppm2/Tcmp"/>
</dbReference>
<name>A0A5K7Z4C9_9BACT</name>
<dbReference type="EMBL" id="AP021875">
    <property type="protein sequence ID" value="BBO74803.1"/>
    <property type="molecule type" value="Genomic_DNA"/>
</dbReference>
<evidence type="ECO:0000256" key="3">
    <source>
        <dbReference type="ARBA" id="ARBA00022679"/>
    </source>
</evidence>
<gene>
    <name evidence="5" type="ORF">DSCW_22200</name>
</gene>
<dbReference type="SUPFAM" id="SSF53335">
    <property type="entry name" value="S-adenosyl-L-methionine-dependent methyltransferases"/>
    <property type="match status" value="1"/>
</dbReference>
<dbReference type="GO" id="GO:0032259">
    <property type="term" value="P:methylation"/>
    <property type="evidence" value="ECO:0007669"/>
    <property type="project" value="UniProtKB-KW"/>
</dbReference>
<keyword evidence="4" id="KW-0949">S-adenosyl-L-methionine</keyword>
<dbReference type="Proteomes" id="UP000427769">
    <property type="component" value="Chromosome"/>
</dbReference>